<evidence type="ECO:0000256" key="2">
    <source>
        <dbReference type="ARBA" id="ARBA00022801"/>
    </source>
</evidence>
<dbReference type="Proteomes" id="UP001240697">
    <property type="component" value="Chromosome"/>
</dbReference>
<organism evidence="4 5">
    <name type="scientific">Comamonas resistens</name>
    <dbReference type="NCBI Taxonomy" id="3046670"/>
    <lineage>
        <taxon>Bacteria</taxon>
        <taxon>Pseudomonadati</taxon>
        <taxon>Pseudomonadota</taxon>
        <taxon>Betaproteobacteria</taxon>
        <taxon>Burkholderiales</taxon>
        <taxon>Comamonadaceae</taxon>
        <taxon>Comamonas</taxon>
    </lineage>
</organism>
<dbReference type="RefSeq" id="WP_283485206.1">
    <property type="nucleotide sequence ID" value="NZ_CP125947.1"/>
</dbReference>
<reference evidence="4 5" key="1">
    <citation type="submission" date="2023-05" db="EMBL/GenBank/DDBJ databases">
        <authorList>
            <person name="Yin Y."/>
            <person name="Lu Z."/>
        </authorList>
    </citation>
    <scope>NUCLEOTIDE SEQUENCE [LARGE SCALE GENOMIC DNA]</scope>
    <source>
        <strain evidence="4 5">ZM22</strain>
    </source>
</reference>
<evidence type="ECO:0000313" key="4">
    <source>
        <dbReference type="EMBL" id="WHS64056.1"/>
    </source>
</evidence>
<evidence type="ECO:0000256" key="1">
    <source>
        <dbReference type="ARBA" id="ARBA00001946"/>
    </source>
</evidence>
<dbReference type="Gene3D" id="3.90.79.10">
    <property type="entry name" value="Nucleoside Triphosphate Pyrophosphohydrolase"/>
    <property type="match status" value="1"/>
</dbReference>
<dbReference type="InterPro" id="IPR000086">
    <property type="entry name" value="NUDIX_hydrolase_dom"/>
</dbReference>
<evidence type="ECO:0000259" key="3">
    <source>
        <dbReference type="PROSITE" id="PS51462"/>
    </source>
</evidence>
<feature type="domain" description="Nudix hydrolase" evidence="3">
    <location>
        <begin position="3"/>
        <end position="131"/>
    </location>
</feature>
<dbReference type="PROSITE" id="PS51462">
    <property type="entry name" value="NUDIX"/>
    <property type="match status" value="1"/>
</dbReference>
<dbReference type="CDD" id="cd04690">
    <property type="entry name" value="NUDIX_Hydrolase"/>
    <property type="match status" value="1"/>
</dbReference>
<proteinExistence type="predicted"/>
<comment type="cofactor">
    <cofactor evidence="1">
        <name>Mg(2+)</name>
        <dbReference type="ChEBI" id="CHEBI:18420"/>
    </cofactor>
</comment>
<dbReference type="PANTHER" id="PTHR43046:SF2">
    <property type="entry name" value="8-OXO-DGTP DIPHOSPHATASE-RELATED"/>
    <property type="match status" value="1"/>
</dbReference>
<gene>
    <name evidence="4" type="ORF">QMY55_16285</name>
</gene>
<keyword evidence="2" id="KW-0378">Hydrolase</keyword>
<evidence type="ECO:0000313" key="5">
    <source>
        <dbReference type="Proteomes" id="UP001240697"/>
    </source>
</evidence>
<accession>A0ABY8SRX5</accession>
<protein>
    <submittedName>
        <fullName evidence="4">NUDIX domain-containing protein</fullName>
    </submittedName>
</protein>
<keyword evidence="5" id="KW-1185">Reference proteome</keyword>
<dbReference type="SUPFAM" id="SSF55811">
    <property type="entry name" value="Nudix"/>
    <property type="match status" value="1"/>
</dbReference>
<dbReference type="PANTHER" id="PTHR43046">
    <property type="entry name" value="GDP-MANNOSE MANNOSYL HYDROLASE"/>
    <property type="match status" value="1"/>
</dbReference>
<dbReference type="EMBL" id="CP125947">
    <property type="protein sequence ID" value="WHS64056.1"/>
    <property type="molecule type" value="Genomic_DNA"/>
</dbReference>
<dbReference type="InterPro" id="IPR015797">
    <property type="entry name" value="NUDIX_hydrolase-like_dom_sf"/>
</dbReference>
<dbReference type="Pfam" id="PF00293">
    <property type="entry name" value="NUDIX"/>
    <property type="match status" value="1"/>
</dbReference>
<sequence>MHNLKIATACFLNQKQELLVVRKKNTSAWMLPGGKLDADETPARALIREIREELQLEIAESSLKPLGIFDAVAANEADTTVHAHAFLVQLPQGCSPCNAAEIAEMKWLPLNRPLPEDVAPLLKHCIIPALLN</sequence>
<name>A0ABY8SRX5_9BURK</name>